<dbReference type="InterPro" id="IPR002371">
    <property type="entry name" value="FlgK"/>
</dbReference>
<evidence type="ECO:0000256" key="1">
    <source>
        <dbReference type="ARBA" id="ARBA00004365"/>
    </source>
</evidence>
<evidence type="ECO:0000256" key="3">
    <source>
        <dbReference type="ARBA" id="ARBA00009677"/>
    </source>
</evidence>
<keyword evidence="9" id="KW-0282">Flagellum</keyword>
<proteinExistence type="inferred from homology"/>
<sequence length="469" mass="47548">MSLTSALSVAGAGLTTTSRWAETVSGNIANAGNASYARRDLAVTTDPQGVPGVSTIARAVDSSLDAMYRNEVSRTATQDAMATGLSPYTAILGDSESSDTILTRLTEFQNALDLVSVAPSDASLQRSAVDGAQGLALALNRAGRALADTAKDTAAAIGADVDALNASLTRLQGLNERIAGGLEGEARLALEDQITAELDALAEVTDFTLRKDTDGQVALFTTGGTALLSDNLRQPLRFEPTTGTLYAGEIEITPGKTGVRGISEGALAGRITLYSETLPEMQAQLDEVARALIEGMAGADPSLAPGEAGLFTDAGAALADPAAPGLAARIAVNPAVLPEAGGGYWRIRDGMGATAPGTSGDNSLILDFVDTLDATTAFDAAAGLGGSDRLPEYVAALIAGQNATRASAGSAAESLAAGAVAVQSSRMAFAGVNIDDELQQLTAIQQSYAANARVLTVASEMIDTLLGAA</sequence>
<organism evidence="9 10">
    <name type="scientific">Marinovum algicola</name>
    <dbReference type="NCBI Taxonomy" id="42444"/>
    <lineage>
        <taxon>Bacteria</taxon>
        <taxon>Pseudomonadati</taxon>
        <taxon>Pseudomonadota</taxon>
        <taxon>Alphaproteobacteria</taxon>
        <taxon>Rhodobacterales</taxon>
        <taxon>Roseobacteraceae</taxon>
        <taxon>Marinovum</taxon>
    </lineage>
</organism>
<dbReference type="InterPro" id="IPR053927">
    <property type="entry name" value="FlgK_helical"/>
</dbReference>
<evidence type="ECO:0000256" key="6">
    <source>
        <dbReference type="ARBA" id="ARBA00023143"/>
    </source>
</evidence>
<dbReference type="Pfam" id="PF22638">
    <property type="entry name" value="FlgK_D1"/>
    <property type="match status" value="1"/>
</dbReference>
<evidence type="ECO:0000259" key="8">
    <source>
        <dbReference type="Pfam" id="PF22638"/>
    </source>
</evidence>
<comment type="similarity">
    <text evidence="3">Belongs to the flagella basal body rod proteins family.</text>
</comment>
<evidence type="ECO:0000313" key="9">
    <source>
        <dbReference type="EMBL" id="SEJ93635.1"/>
    </source>
</evidence>
<feature type="domain" description="Flagellar hook-associated protein FlgK helical" evidence="8">
    <location>
        <begin position="96"/>
        <end position="295"/>
    </location>
</feature>
<dbReference type="GO" id="GO:0009424">
    <property type="term" value="C:bacterial-type flagellum hook"/>
    <property type="evidence" value="ECO:0007669"/>
    <property type="project" value="InterPro"/>
</dbReference>
<dbReference type="GO" id="GO:0005576">
    <property type="term" value="C:extracellular region"/>
    <property type="evidence" value="ECO:0007669"/>
    <property type="project" value="UniProtKB-SubCell"/>
</dbReference>
<evidence type="ECO:0000313" key="10">
    <source>
        <dbReference type="Proteomes" id="UP000182932"/>
    </source>
</evidence>
<gene>
    <name evidence="9" type="ORF">SAMN04487940_114101</name>
</gene>
<dbReference type="Pfam" id="PF06429">
    <property type="entry name" value="Flg_bbr_C"/>
    <property type="match status" value="1"/>
</dbReference>
<dbReference type="GeneID" id="80819764"/>
<dbReference type="AlphaFoldDB" id="A0A975WCR2"/>
<feature type="domain" description="Flagellar basal-body/hook protein C-terminal" evidence="7">
    <location>
        <begin position="426"/>
        <end position="466"/>
    </location>
</feature>
<dbReference type="PANTHER" id="PTHR30033">
    <property type="entry name" value="FLAGELLAR HOOK-ASSOCIATED PROTEIN 1"/>
    <property type="match status" value="1"/>
</dbReference>
<dbReference type="GO" id="GO:0044780">
    <property type="term" value="P:bacterial-type flagellum assembly"/>
    <property type="evidence" value="ECO:0007669"/>
    <property type="project" value="InterPro"/>
</dbReference>
<dbReference type="InterPro" id="IPR010930">
    <property type="entry name" value="Flg_bb/hook_C_dom"/>
</dbReference>
<evidence type="ECO:0000256" key="4">
    <source>
        <dbReference type="ARBA" id="ARBA00016244"/>
    </source>
</evidence>
<dbReference type="RefSeq" id="WP_074837717.1">
    <property type="nucleotide sequence ID" value="NZ_CATLQZ010000011.1"/>
</dbReference>
<name>A0A975WCR2_9RHOB</name>
<dbReference type="NCBIfam" id="TIGR02492">
    <property type="entry name" value="flgK_ends"/>
    <property type="match status" value="1"/>
</dbReference>
<keyword evidence="6" id="KW-0975">Bacterial flagellum</keyword>
<reference evidence="9 10" key="1">
    <citation type="submission" date="2016-10" db="EMBL/GenBank/DDBJ databases">
        <authorList>
            <person name="Varghese N."/>
            <person name="Submissions S."/>
        </authorList>
    </citation>
    <scope>NUCLEOTIDE SEQUENCE [LARGE SCALE GENOMIC DNA]</scope>
    <source>
        <strain evidence="9 10">FF3</strain>
    </source>
</reference>
<keyword evidence="10" id="KW-1185">Reference proteome</keyword>
<keyword evidence="9" id="KW-0969">Cilium</keyword>
<comment type="caution">
    <text evidence="9">The sequence shown here is derived from an EMBL/GenBank/DDBJ whole genome shotgun (WGS) entry which is preliminary data.</text>
</comment>
<keyword evidence="9" id="KW-0966">Cell projection</keyword>
<comment type="subcellular location">
    <subcellularLocation>
        <location evidence="1">Bacterial flagellum</location>
    </subcellularLocation>
    <subcellularLocation>
        <location evidence="2">Secreted</location>
    </subcellularLocation>
</comment>
<keyword evidence="5" id="KW-0964">Secreted</keyword>
<evidence type="ECO:0000256" key="2">
    <source>
        <dbReference type="ARBA" id="ARBA00004613"/>
    </source>
</evidence>
<protein>
    <recommendedName>
        <fullName evidence="4">Flagellar hook-associated protein 1</fullName>
    </recommendedName>
</protein>
<accession>A0A975WCR2</accession>
<dbReference type="GO" id="GO:0005198">
    <property type="term" value="F:structural molecule activity"/>
    <property type="evidence" value="ECO:0007669"/>
    <property type="project" value="InterPro"/>
</dbReference>
<evidence type="ECO:0000256" key="5">
    <source>
        <dbReference type="ARBA" id="ARBA00022525"/>
    </source>
</evidence>
<dbReference type="Proteomes" id="UP000182932">
    <property type="component" value="Unassembled WGS sequence"/>
</dbReference>
<dbReference type="EMBL" id="FNYY01000014">
    <property type="protein sequence ID" value="SEJ93635.1"/>
    <property type="molecule type" value="Genomic_DNA"/>
</dbReference>
<dbReference type="PANTHER" id="PTHR30033:SF1">
    <property type="entry name" value="FLAGELLAR HOOK-ASSOCIATED PROTEIN 1"/>
    <property type="match status" value="1"/>
</dbReference>
<evidence type="ECO:0000259" key="7">
    <source>
        <dbReference type="Pfam" id="PF06429"/>
    </source>
</evidence>